<comment type="similarity">
    <text evidence="2 8">Belongs to the TRAM family.</text>
</comment>
<evidence type="ECO:0000256" key="1">
    <source>
        <dbReference type="ARBA" id="ARBA00004141"/>
    </source>
</evidence>
<dbReference type="GO" id="GO:0006616">
    <property type="term" value="P:SRP-dependent cotranslational protein targeting to membrane, translocation"/>
    <property type="evidence" value="ECO:0007669"/>
    <property type="project" value="InterPro"/>
</dbReference>
<sequence length="377" mass="43853">MGQEQQMRRLGGGRRSSKNVPIFSHEFIIQNHADIVSTIAMVFVAGMMLQITAPLASCFVILQHNVTTIDGSSPQWYYQAGWRDVATIFFYSLICIVVHAVIQEYVVDKLQRKMHLSKTKTAKFNESGQLIPFCLFTAAYAAYIVSEENYLTNISLLWNGYPTEHRRLTFAQKLFFILQIAYWIHTYPEFYFQKSKKEDIRSRSFFAALHLLFIVCAYALNFTRVAVFILLLHASADFLFHVCRIAHFAEKHHFAVAGFKIWNIYFVLVRLGSATLAMLTFWYGMKSSETPIVDLHAGNFNTAFIRLNSLLAVCGLQVWMMWNFINFHFRRLRERYVQTKSHSQTRSTKKKSMFSLLVSKYPHLMLFRLVKSCIFSK</sequence>
<feature type="transmembrane region" description="Helical" evidence="10">
    <location>
        <begin position="204"/>
        <end position="220"/>
    </location>
</feature>
<evidence type="ECO:0000256" key="3">
    <source>
        <dbReference type="ARBA" id="ARBA00022448"/>
    </source>
</evidence>
<dbReference type="PANTHER" id="PTHR12371">
    <property type="entry name" value="TRANSLOCATION ASSOCIATED MEMBRANE PROTEIN"/>
    <property type="match status" value="1"/>
</dbReference>
<proteinExistence type="inferred from homology"/>
<evidence type="ECO:0000256" key="7">
    <source>
        <dbReference type="ARBA" id="ARBA00023136"/>
    </source>
</evidence>
<keyword evidence="6 10" id="KW-1133">Transmembrane helix</keyword>
<feature type="transmembrane region" description="Helical" evidence="10">
    <location>
        <begin position="303"/>
        <end position="325"/>
    </location>
</feature>
<comment type="subcellular location">
    <subcellularLocation>
        <location evidence="1">Membrane</location>
        <topology evidence="1">Multi-pass membrane protein</topology>
    </subcellularLocation>
</comment>
<feature type="transmembrane region" description="Helical" evidence="10">
    <location>
        <begin position="88"/>
        <end position="107"/>
    </location>
</feature>
<dbReference type="OrthoDB" id="3053196at2759"/>
<dbReference type="SMART" id="SM00724">
    <property type="entry name" value="TLC"/>
    <property type="match status" value="1"/>
</dbReference>
<feature type="domain" description="TLC" evidence="11">
    <location>
        <begin position="122"/>
        <end position="335"/>
    </location>
</feature>
<evidence type="ECO:0000256" key="2">
    <source>
        <dbReference type="ARBA" id="ARBA00005999"/>
    </source>
</evidence>
<keyword evidence="4 9" id="KW-0812">Transmembrane</keyword>
<evidence type="ECO:0000256" key="8">
    <source>
        <dbReference type="PIRNR" id="PIRNR005449"/>
    </source>
</evidence>
<feature type="transmembrane region" description="Helical" evidence="10">
    <location>
        <begin position="226"/>
        <end position="249"/>
    </location>
</feature>
<dbReference type="AlphaFoldDB" id="A0A183II11"/>
<dbReference type="PIRSF" id="PIRSF005449">
    <property type="entry name" value="Translocation_assoc_membrane"/>
    <property type="match status" value="1"/>
</dbReference>
<dbReference type="Proteomes" id="UP000270296">
    <property type="component" value="Unassembled WGS sequence"/>
</dbReference>
<evidence type="ECO:0000256" key="5">
    <source>
        <dbReference type="ARBA" id="ARBA00022927"/>
    </source>
</evidence>
<dbReference type="PANTHER" id="PTHR12371:SF11">
    <property type="entry name" value="TRANSLOCATING CHAIN-ASSOCIATED MEMBRANE PROTEIN"/>
    <property type="match status" value="1"/>
</dbReference>
<accession>A0A183II11</accession>
<dbReference type="GO" id="GO:0005789">
    <property type="term" value="C:endoplasmic reticulum membrane"/>
    <property type="evidence" value="ECO:0007669"/>
    <property type="project" value="TreeGrafter"/>
</dbReference>
<feature type="transmembrane region" description="Helical" evidence="10">
    <location>
        <begin position="39"/>
        <end position="62"/>
    </location>
</feature>
<evidence type="ECO:0000313" key="14">
    <source>
        <dbReference type="WBParaSite" id="SBAD_0000341001-mRNA-1"/>
    </source>
</evidence>
<dbReference type="InterPro" id="IPR016447">
    <property type="entry name" value="Translocation_assoc_membrane"/>
</dbReference>
<keyword evidence="13" id="KW-1185">Reference proteome</keyword>
<dbReference type="EMBL" id="UZAM01007650">
    <property type="protein sequence ID" value="VDP00555.1"/>
    <property type="molecule type" value="Genomic_DNA"/>
</dbReference>
<name>A0A183II11_9BILA</name>
<evidence type="ECO:0000256" key="10">
    <source>
        <dbReference type="SAM" id="Phobius"/>
    </source>
</evidence>
<evidence type="ECO:0000313" key="13">
    <source>
        <dbReference type="Proteomes" id="UP000270296"/>
    </source>
</evidence>
<keyword evidence="5 8" id="KW-0653">Protein transport</keyword>
<feature type="transmembrane region" description="Helical" evidence="10">
    <location>
        <begin position="261"/>
        <end position="283"/>
    </location>
</feature>
<dbReference type="PROSITE" id="PS50922">
    <property type="entry name" value="TLC"/>
    <property type="match status" value="1"/>
</dbReference>
<keyword evidence="3 8" id="KW-0813">Transport</keyword>
<organism evidence="14">
    <name type="scientific">Soboliphyme baturini</name>
    <dbReference type="NCBI Taxonomy" id="241478"/>
    <lineage>
        <taxon>Eukaryota</taxon>
        <taxon>Metazoa</taxon>
        <taxon>Ecdysozoa</taxon>
        <taxon>Nematoda</taxon>
        <taxon>Enoplea</taxon>
        <taxon>Dorylaimia</taxon>
        <taxon>Dioctophymatida</taxon>
        <taxon>Dioctophymatoidea</taxon>
        <taxon>Soboliphymatidae</taxon>
        <taxon>Soboliphyme</taxon>
    </lineage>
</organism>
<dbReference type="Pfam" id="PF03798">
    <property type="entry name" value="TRAM_LAG1_CLN8"/>
    <property type="match status" value="1"/>
</dbReference>
<evidence type="ECO:0000259" key="11">
    <source>
        <dbReference type="PROSITE" id="PS50922"/>
    </source>
</evidence>
<feature type="transmembrane region" description="Helical" evidence="10">
    <location>
        <begin position="128"/>
        <end position="146"/>
    </location>
</feature>
<protein>
    <recommendedName>
        <fullName evidence="8">Translocating chain-associated membrane protein</fullName>
    </recommendedName>
</protein>
<evidence type="ECO:0000256" key="9">
    <source>
        <dbReference type="PROSITE-ProRule" id="PRU00205"/>
    </source>
</evidence>
<dbReference type="WBParaSite" id="SBAD_0000341001-mRNA-1">
    <property type="protein sequence ID" value="SBAD_0000341001-mRNA-1"/>
    <property type="gene ID" value="SBAD_0000341001"/>
</dbReference>
<evidence type="ECO:0000256" key="4">
    <source>
        <dbReference type="ARBA" id="ARBA00022692"/>
    </source>
</evidence>
<keyword evidence="7 9" id="KW-0472">Membrane</keyword>
<evidence type="ECO:0000256" key="6">
    <source>
        <dbReference type="ARBA" id="ARBA00022989"/>
    </source>
</evidence>
<gene>
    <name evidence="12" type="ORF">SBAD_LOCUS3256</name>
</gene>
<evidence type="ECO:0000313" key="12">
    <source>
        <dbReference type="EMBL" id="VDP00555.1"/>
    </source>
</evidence>
<reference evidence="12 13" key="2">
    <citation type="submission" date="2018-11" db="EMBL/GenBank/DDBJ databases">
        <authorList>
            <consortium name="Pathogen Informatics"/>
        </authorList>
    </citation>
    <scope>NUCLEOTIDE SEQUENCE [LARGE SCALE GENOMIC DNA]</scope>
</reference>
<dbReference type="InterPro" id="IPR006634">
    <property type="entry name" value="TLC-dom"/>
</dbReference>
<dbReference type="GO" id="GO:0045048">
    <property type="term" value="P:protein insertion into ER membrane"/>
    <property type="evidence" value="ECO:0007669"/>
    <property type="project" value="TreeGrafter"/>
</dbReference>
<reference evidence="14" key="1">
    <citation type="submission" date="2016-06" db="UniProtKB">
        <authorList>
            <consortium name="WormBaseParasite"/>
        </authorList>
    </citation>
    <scope>IDENTIFICATION</scope>
</reference>
<keyword evidence="8" id="KW-0811">Translocation</keyword>